<feature type="signal peptide" evidence="1">
    <location>
        <begin position="1"/>
        <end position="18"/>
    </location>
</feature>
<name>A0A3N2QYD1_9RHOB</name>
<gene>
    <name evidence="3" type="ORF">EAT49_13010</name>
</gene>
<dbReference type="PANTHER" id="PTHR36919">
    <property type="entry name" value="BLR1215 PROTEIN"/>
    <property type="match status" value="1"/>
</dbReference>
<keyword evidence="1" id="KW-0732">Signal</keyword>
<dbReference type="InterPro" id="IPR019223">
    <property type="entry name" value="DUF2147"/>
</dbReference>
<dbReference type="Gene3D" id="2.40.128.520">
    <property type="match status" value="1"/>
</dbReference>
<keyword evidence="4" id="KW-1185">Reference proteome</keyword>
<dbReference type="EMBL" id="RDRB01000006">
    <property type="protein sequence ID" value="ROU00215.1"/>
    <property type="molecule type" value="Genomic_DNA"/>
</dbReference>
<dbReference type="RefSeq" id="WP_123642764.1">
    <property type="nucleotide sequence ID" value="NZ_ML119086.1"/>
</dbReference>
<evidence type="ECO:0000313" key="4">
    <source>
        <dbReference type="Proteomes" id="UP000268016"/>
    </source>
</evidence>
<evidence type="ECO:0000259" key="2">
    <source>
        <dbReference type="Pfam" id="PF09917"/>
    </source>
</evidence>
<accession>A0A3N2QYD1</accession>
<comment type="caution">
    <text evidence="3">The sequence shown here is derived from an EMBL/GenBank/DDBJ whole genome shotgun (WGS) entry which is preliminary data.</text>
</comment>
<dbReference type="PANTHER" id="PTHR36919:SF2">
    <property type="entry name" value="BLL6627 PROTEIN"/>
    <property type="match status" value="1"/>
</dbReference>
<organism evidence="3 4">
    <name type="scientific">Histidinibacterium lentulum</name>
    <dbReference type="NCBI Taxonomy" id="2480588"/>
    <lineage>
        <taxon>Bacteria</taxon>
        <taxon>Pseudomonadati</taxon>
        <taxon>Pseudomonadota</taxon>
        <taxon>Alphaproteobacteria</taxon>
        <taxon>Rhodobacterales</taxon>
        <taxon>Paracoccaceae</taxon>
        <taxon>Histidinibacterium</taxon>
    </lineage>
</organism>
<evidence type="ECO:0000313" key="3">
    <source>
        <dbReference type="EMBL" id="ROU00215.1"/>
    </source>
</evidence>
<proteinExistence type="predicted"/>
<dbReference type="Proteomes" id="UP000268016">
    <property type="component" value="Unassembled WGS sequence"/>
</dbReference>
<dbReference type="Pfam" id="PF09917">
    <property type="entry name" value="DUF2147"/>
    <property type="match status" value="1"/>
</dbReference>
<reference evidence="3 4" key="1">
    <citation type="submission" date="2018-10" db="EMBL/GenBank/DDBJ databases">
        <title>Histidinibacterium lentulum gen. nov., sp. nov., a marine bacterium from the culture broth of Picochlorum sp. 122.</title>
        <authorList>
            <person name="Wang G."/>
        </authorList>
    </citation>
    <scope>NUCLEOTIDE SEQUENCE [LARGE SCALE GENOMIC DNA]</scope>
    <source>
        <strain evidence="3 4">B17</strain>
    </source>
</reference>
<evidence type="ECO:0000256" key="1">
    <source>
        <dbReference type="SAM" id="SignalP"/>
    </source>
</evidence>
<sequence>MRPLSFAAALAVAATSLAADPLEGRWATIPDDFGNRGVIEIAPCGDMLCGTLVAAVDAAGQPTGGEYIGRNIIFDTVPEGGGRYRGRLWSPDRDETYHGRLVLAGDSITLKGCVLFVCRDGGTWTRVTGN</sequence>
<dbReference type="OrthoDB" id="9811671at2"/>
<protein>
    <submittedName>
        <fullName evidence="3">DUF2147 domain-containing protein</fullName>
    </submittedName>
</protein>
<feature type="chain" id="PRO_5018223930" evidence="1">
    <location>
        <begin position="19"/>
        <end position="130"/>
    </location>
</feature>
<dbReference type="AlphaFoldDB" id="A0A3N2QYD1"/>
<feature type="domain" description="DUF2147" evidence="2">
    <location>
        <begin position="24"/>
        <end position="126"/>
    </location>
</feature>